<dbReference type="EMBL" id="SRLO01000463">
    <property type="protein sequence ID" value="TNN55187.1"/>
    <property type="molecule type" value="Genomic_DNA"/>
</dbReference>
<feature type="compositionally biased region" description="Basic and acidic residues" evidence="1">
    <location>
        <begin position="1"/>
        <end position="17"/>
    </location>
</feature>
<organism evidence="2 3">
    <name type="scientific">Liparis tanakae</name>
    <name type="common">Tanaka's snailfish</name>
    <dbReference type="NCBI Taxonomy" id="230148"/>
    <lineage>
        <taxon>Eukaryota</taxon>
        <taxon>Metazoa</taxon>
        <taxon>Chordata</taxon>
        <taxon>Craniata</taxon>
        <taxon>Vertebrata</taxon>
        <taxon>Euteleostomi</taxon>
        <taxon>Actinopterygii</taxon>
        <taxon>Neopterygii</taxon>
        <taxon>Teleostei</taxon>
        <taxon>Neoteleostei</taxon>
        <taxon>Acanthomorphata</taxon>
        <taxon>Eupercaria</taxon>
        <taxon>Perciformes</taxon>
        <taxon>Cottioidei</taxon>
        <taxon>Cottales</taxon>
        <taxon>Liparidae</taxon>
        <taxon>Liparis</taxon>
    </lineage>
</organism>
<evidence type="ECO:0000313" key="2">
    <source>
        <dbReference type="EMBL" id="TNN55187.1"/>
    </source>
</evidence>
<gene>
    <name evidence="2" type="ORF">EYF80_034632</name>
</gene>
<dbReference type="AlphaFoldDB" id="A0A4Z2GNQ6"/>
<dbReference type="Proteomes" id="UP000314294">
    <property type="component" value="Unassembled WGS sequence"/>
</dbReference>
<keyword evidence="3" id="KW-1185">Reference proteome</keyword>
<sequence>MWNKEADVLRRSYRDPSPEANGAAVKKTRLEKGSQKGLHLSLLSVAWNEPPEEIDASKTMRDEK</sequence>
<reference evidence="2 3" key="1">
    <citation type="submission" date="2019-03" db="EMBL/GenBank/DDBJ databases">
        <title>First draft genome of Liparis tanakae, snailfish: a comprehensive survey of snailfish specific genes.</title>
        <authorList>
            <person name="Kim W."/>
            <person name="Song I."/>
            <person name="Jeong J.-H."/>
            <person name="Kim D."/>
            <person name="Kim S."/>
            <person name="Ryu S."/>
            <person name="Song J.Y."/>
            <person name="Lee S.K."/>
        </authorList>
    </citation>
    <scope>NUCLEOTIDE SEQUENCE [LARGE SCALE GENOMIC DNA]</scope>
    <source>
        <tissue evidence="2">Muscle</tissue>
    </source>
</reference>
<feature type="region of interest" description="Disordered" evidence="1">
    <location>
        <begin position="1"/>
        <end position="33"/>
    </location>
</feature>
<accession>A0A4Z2GNQ6</accession>
<evidence type="ECO:0000256" key="1">
    <source>
        <dbReference type="SAM" id="MobiDB-lite"/>
    </source>
</evidence>
<comment type="caution">
    <text evidence="2">The sequence shown here is derived from an EMBL/GenBank/DDBJ whole genome shotgun (WGS) entry which is preliminary data.</text>
</comment>
<protein>
    <submittedName>
        <fullName evidence="2">Uncharacterized protein</fullName>
    </submittedName>
</protein>
<proteinExistence type="predicted"/>
<evidence type="ECO:0000313" key="3">
    <source>
        <dbReference type="Proteomes" id="UP000314294"/>
    </source>
</evidence>
<name>A0A4Z2GNQ6_9TELE</name>